<comment type="subcellular location">
    <subcellularLocation>
        <location evidence="1">Fimbrium</location>
    </subcellularLocation>
</comment>
<evidence type="ECO:0000313" key="11">
    <source>
        <dbReference type="Proteomes" id="UP000450599"/>
    </source>
</evidence>
<reference evidence="9 13" key="3">
    <citation type="submission" date="2020-04" db="EMBL/GenBank/DDBJ databases">
        <title>Complete Genomes and Methylome analysis of CBBP consortium that reverse antibiotic-induced susceptibility to vancomycin-resistant Enterococcus faecium infection.</title>
        <authorList>
            <person name="Fomenkov A."/>
            <person name="Zhang Z."/>
            <person name="Pamer E."/>
            <person name="Roberts R.J."/>
        </authorList>
    </citation>
    <scope>NUCLEOTIDE SEQUENCE [LARGE SCALE GENOMIC DNA]</scope>
    <source>
        <strain evidence="13">CBBP</strain>
        <strain evidence="9">CBBP-1</strain>
    </source>
</reference>
<gene>
    <name evidence="6" type="ORF">ERS852560_02641</name>
    <name evidence="8" type="ORF">GKD54_13555</name>
    <name evidence="7" type="ORF">GKD58_09470</name>
    <name evidence="9" type="ORF">HHO38_19075</name>
</gene>
<evidence type="ECO:0000313" key="12">
    <source>
        <dbReference type="Proteomes" id="UP000471216"/>
    </source>
</evidence>
<feature type="domain" description="Major fimbrial subunit protein N-terminal" evidence="5">
    <location>
        <begin position="39"/>
        <end position="164"/>
    </location>
</feature>
<dbReference type="RefSeq" id="WP_036617645.1">
    <property type="nucleotide sequence ID" value="NZ_CP103178.1"/>
</dbReference>
<evidence type="ECO:0000313" key="9">
    <source>
        <dbReference type="EMBL" id="QJE30253.1"/>
    </source>
</evidence>
<evidence type="ECO:0000313" key="10">
    <source>
        <dbReference type="Proteomes" id="UP000095332"/>
    </source>
</evidence>
<keyword evidence="4" id="KW-0281">Fimbrium</keyword>
<dbReference type="EMBL" id="WKMW01000007">
    <property type="protein sequence ID" value="MRY84480.1"/>
    <property type="molecule type" value="Genomic_DNA"/>
</dbReference>
<name>A0A174VZI6_PARDI</name>
<evidence type="ECO:0000313" key="7">
    <source>
        <dbReference type="EMBL" id="MRY84480.1"/>
    </source>
</evidence>
<dbReference type="InterPro" id="IPR029141">
    <property type="entry name" value="FimA_N"/>
</dbReference>
<dbReference type="AlphaFoldDB" id="A0A174VZI6"/>
<keyword evidence="3" id="KW-0732">Signal</keyword>
<evidence type="ECO:0000259" key="5">
    <source>
        <dbReference type="Pfam" id="PF06321"/>
    </source>
</evidence>
<dbReference type="Proteomes" id="UP000501982">
    <property type="component" value="Chromosome"/>
</dbReference>
<evidence type="ECO:0000256" key="3">
    <source>
        <dbReference type="ARBA" id="ARBA00022729"/>
    </source>
</evidence>
<protein>
    <submittedName>
        <fullName evidence="7">DUF4906 domain-containing protein</fullName>
    </submittedName>
</protein>
<reference evidence="11 12" key="2">
    <citation type="journal article" date="2019" name="Nat. Med.">
        <title>A library of human gut bacterial isolates paired with longitudinal multiomics data enables mechanistic microbiome research.</title>
        <authorList>
            <person name="Poyet M."/>
            <person name="Groussin M."/>
            <person name="Gibbons S.M."/>
            <person name="Avila-Pacheco J."/>
            <person name="Jiang X."/>
            <person name="Kearney S.M."/>
            <person name="Perrotta A.R."/>
            <person name="Berdy B."/>
            <person name="Zhao S."/>
            <person name="Lieberman T.D."/>
            <person name="Swanson P.K."/>
            <person name="Smith M."/>
            <person name="Roesemann S."/>
            <person name="Alexander J.E."/>
            <person name="Rich S.A."/>
            <person name="Livny J."/>
            <person name="Vlamakis H."/>
            <person name="Clish C."/>
            <person name="Bullock K."/>
            <person name="Deik A."/>
            <person name="Scott J."/>
            <person name="Pierce K.A."/>
            <person name="Xavier R.J."/>
            <person name="Alm E.J."/>
        </authorList>
    </citation>
    <scope>NUCLEOTIDE SEQUENCE [LARGE SCALE GENOMIC DNA]</scope>
    <source>
        <strain evidence="8 12">BIOML-A10</strain>
        <strain evidence="7 11">BIOML-A11</strain>
    </source>
</reference>
<dbReference type="EMBL" id="CP051672">
    <property type="protein sequence ID" value="QJE30253.1"/>
    <property type="molecule type" value="Genomic_DNA"/>
</dbReference>
<dbReference type="EMBL" id="CZBM01000011">
    <property type="protein sequence ID" value="CUQ40062.1"/>
    <property type="molecule type" value="Genomic_DNA"/>
</dbReference>
<evidence type="ECO:0000313" key="13">
    <source>
        <dbReference type="Proteomes" id="UP000501982"/>
    </source>
</evidence>
<evidence type="ECO:0000256" key="4">
    <source>
        <dbReference type="ARBA" id="ARBA00023263"/>
    </source>
</evidence>
<evidence type="ECO:0000256" key="2">
    <source>
        <dbReference type="ARBA" id="ARBA00006011"/>
    </source>
</evidence>
<proteinExistence type="inferred from homology"/>
<dbReference type="Proteomes" id="UP000095332">
    <property type="component" value="Unassembled WGS sequence"/>
</dbReference>
<dbReference type="Pfam" id="PF06321">
    <property type="entry name" value="P_gingi_FimA"/>
    <property type="match status" value="1"/>
</dbReference>
<organism evidence="6 10">
    <name type="scientific">Parabacteroides distasonis</name>
    <dbReference type="NCBI Taxonomy" id="823"/>
    <lineage>
        <taxon>Bacteria</taxon>
        <taxon>Pseudomonadati</taxon>
        <taxon>Bacteroidota</taxon>
        <taxon>Bacteroidia</taxon>
        <taxon>Bacteroidales</taxon>
        <taxon>Tannerellaceae</taxon>
        <taxon>Parabacteroides</taxon>
    </lineage>
</organism>
<comment type="similarity">
    <text evidence="2">Belongs to the bacteroidetes fimbrillin superfamily. FimA/Mfa1 family.</text>
</comment>
<evidence type="ECO:0000313" key="8">
    <source>
        <dbReference type="EMBL" id="MRZ07213.1"/>
    </source>
</evidence>
<dbReference type="GO" id="GO:0009289">
    <property type="term" value="C:pilus"/>
    <property type="evidence" value="ECO:0007669"/>
    <property type="project" value="UniProtKB-SubCell"/>
</dbReference>
<evidence type="ECO:0000256" key="1">
    <source>
        <dbReference type="ARBA" id="ARBA00004561"/>
    </source>
</evidence>
<dbReference type="PROSITE" id="PS51257">
    <property type="entry name" value="PROKAR_LIPOPROTEIN"/>
    <property type="match status" value="1"/>
</dbReference>
<dbReference type="Proteomes" id="UP000471216">
    <property type="component" value="Unassembled WGS sequence"/>
</dbReference>
<evidence type="ECO:0000313" key="6">
    <source>
        <dbReference type="EMBL" id="CUQ40062.1"/>
    </source>
</evidence>
<sequence>MKTMKYIYTLLLGLLITGLSSCMEEKIGGGDQEVEGLRLSLSIAASDVISPLTKASATDANAINDLNILVYNKDDNSLVKDLYLTNSELKGLSVENDSEVNAIDYDVALQNGSYRLRVIANVGSLSNKSFDEIDRLSYAVTSTNLPQMVMSASSDNVSVSAGKGSAVLSLKRIYAMISVSVNTSGLKDRTIKPLKVSLHQVPTTGKLFMDNLIPANPSPSDYITEADMIEFSNPVENISTMKDNGVFFMYENLQPNGVCLQENGQYVEAYKTPASLGTTPIKDVATVEADKTCSYIRVEAEYSEAGASGKIVYRFFLGDDAFTNFAVERNAHYNVTLNLTGKGGVDEASWRVTKDFDWDFTVDDIYIGYRVGSKSDIQVKLPTDHRWFDDCTWTIKGSSNTDFKIGAYNKSTNTIQVTTKNTNISSKDHITNTVKITATGKDGKSVSKTVTVNQVIRLVDPIAFYKQWANTDLVKVKVREFNKGKKKYEVLNSIGPWTATIAAGDWFTLSTDDGQSVVGTSKSVTGTGGDIIFNYKPNSTTKGAGYNRYGAIKVTYHNNRCEHMIYLRQGYADTQLLDEGATWSLFNCSGYNVVTKYPTQSGVFYQGSRGDIFYEPWKAVYGQKHSGWKPITQKDMLNKYSGQWNRKQGVCPKGYIVASRDDYEQIKKKAEDETLFTYSGYVYDDSCPIEDTPHGWYWDTDGNAKIEDNSNSNPAKGTLMVRKDGDPINIFFSYGKGVMTKHGDFPEDTGIDEIGVGVLNHENGILQYPTDTNNHRYGAFYWSGTPKSGDKSTNQYFIDMWYSLKQNVPLNVGEYNLNYGMFVRCVKE</sequence>
<dbReference type="Proteomes" id="UP000450599">
    <property type="component" value="Unassembled WGS sequence"/>
</dbReference>
<accession>A0A174VZI6</accession>
<reference evidence="6 10" key="1">
    <citation type="submission" date="2015-09" db="EMBL/GenBank/DDBJ databases">
        <authorList>
            <consortium name="Pathogen Informatics"/>
        </authorList>
    </citation>
    <scope>NUCLEOTIDE SEQUENCE [LARGE SCALE GENOMIC DNA]</scope>
    <source>
        <strain evidence="6 10">2789STDY5834948</strain>
    </source>
</reference>
<dbReference type="EMBL" id="WKMX01000012">
    <property type="protein sequence ID" value="MRZ07213.1"/>
    <property type="molecule type" value="Genomic_DNA"/>
</dbReference>